<reference evidence="2" key="2">
    <citation type="submission" date="2021-08" db="EMBL/GenBank/DDBJ databases">
        <authorList>
            <person name="Eriksson T."/>
        </authorList>
    </citation>
    <scope>NUCLEOTIDE SEQUENCE</scope>
    <source>
        <strain evidence="2">Stoneville</strain>
        <tissue evidence="2">Whole head</tissue>
    </source>
</reference>
<gene>
    <name evidence="2" type="ORF">GEV33_003057</name>
</gene>
<evidence type="ECO:0000313" key="3">
    <source>
        <dbReference type="Proteomes" id="UP000719412"/>
    </source>
</evidence>
<dbReference type="EMBL" id="JABDTM020013867">
    <property type="protein sequence ID" value="KAH0819735.1"/>
    <property type="molecule type" value="Genomic_DNA"/>
</dbReference>
<keyword evidence="3" id="KW-1185">Reference proteome</keyword>
<comment type="caution">
    <text evidence="2">The sequence shown here is derived from an EMBL/GenBank/DDBJ whole genome shotgun (WGS) entry which is preliminary data.</text>
</comment>
<evidence type="ECO:0000256" key="1">
    <source>
        <dbReference type="SAM" id="MobiDB-lite"/>
    </source>
</evidence>
<reference evidence="2" key="1">
    <citation type="journal article" date="2020" name="J Insects Food Feed">
        <title>The yellow mealworm (Tenebrio molitor) genome: a resource for the emerging insects as food and feed industry.</title>
        <authorList>
            <person name="Eriksson T."/>
            <person name="Andere A."/>
            <person name="Kelstrup H."/>
            <person name="Emery V."/>
            <person name="Picard C."/>
        </authorList>
    </citation>
    <scope>NUCLEOTIDE SEQUENCE</scope>
    <source>
        <strain evidence="2">Stoneville</strain>
        <tissue evidence="2">Whole head</tissue>
    </source>
</reference>
<accession>A0A8J6HS26</accession>
<dbReference type="Proteomes" id="UP000719412">
    <property type="component" value="Unassembled WGS sequence"/>
</dbReference>
<proteinExistence type="predicted"/>
<feature type="region of interest" description="Disordered" evidence="1">
    <location>
        <begin position="46"/>
        <end position="67"/>
    </location>
</feature>
<organism evidence="2 3">
    <name type="scientific">Tenebrio molitor</name>
    <name type="common">Yellow mealworm beetle</name>
    <dbReference type="NCBI Taxonomy" id="7067"/>
    <lineage>
        <taxon>Eukaryota</taxon>
        <taxon>Metazoa</taxon>
        <taxon>Ecdysozoa</taxon>
        <taxon>Arthropoda</taxon>
        <taxon>Hexapoda</taxon>
        <taxon>Insecta</taxon>
        <taxon>Pterygota</taxon>
        <taxon>Neoptera</taxon>
        <taxon>Endopterygota</taxon>
        <taxon>Coleoptera</taxon>
        <taxon>Polyphaga</taxon>
        <taxon>Cucujiformia</taxon>
        <taxon>Tenebrionidae</taxon>
        <taxon>Tenebrio</taxon>
    </lineage>
</organism>
<name>A0A8J6HS26_TENMO</name>
<evidence type="ECO:0000313" key="2">
    <source>
        <dbReference type="EMBL" id="KAH0819735.1"/>
    </source>
</evidence>
<sequence length="214" mass="23978">MNMVMADAGNYPETAIINIRLGGAVEYFRLMFGAFEKMMMRSREEGPARASRHGMNYSEEEEEERSGWNSLRKMSEEGLIDNVTANSEFTAGSTGFNCDKCRRREHLVPTALFLFGFRKCSRKCFFIASISTDSNSLSDEIPTDEETYITSFRQISSRPPAGLNDIKLIPDSRTWKCGSPGFARRSADLAADSTRDCRPRKALRAISPQQAAVS</sequence>
<dbReference type="AlphaFoldDB" id="A0A8J6HS26"/>
<protein>
    <submittedName>
        <fullName evidence="2">Uncharacterized protein</fullName>
    </submittedName>
</protein>